<proteinExistence type="predicted"/>
<evidence type="ECO:0000256" key="1">
    <source>
        <dbReference type="ARBA" id="ARBA00023186"/>
    </source>
</evidence>
<dbReference type="SUPFAM" id="SSF51064">
    <property type="entry name" value="Head domain of nucleotide exchange factor GrpE"/>
    <property type="match status" value="1"/>
</dbReference>
<dbReference type="Pfam" id="PF01025">
    <property type="entry name" value="GrpE"/>
    <property type="match status" value="1"/>
</dbReference>
<keyword evidence="1" id="KW-0143">Chaperone</keyword>
<reference evidence="2" key="1">
    <citation type="submission" date="2024-01" db="EMBL/GenBank/DDBJ databases">
        <title>First draft genome sequence data of TA4-1, the type strain of Gram-positive actinobacterium Streptomyces chiangmaiensis.</title>
        <authorList>
            <person name="Yasawong M."/>
            <person name="Nantapong N."/>
        </authorList>
    </citation>
    <scope>NUCLEOTIDE SEQUENCE</scope>
    <source>
        <strain evidence="2">TA4-1</strain>
    </source>
</reference>
<dbReference type="InterPro" id="IPR000740">
    <property type="entry name" value="GrpE"/>
</dbReference>
<accession>A0ABU7FK33</accession>
<dbReference type="Proteomes" id="UP001333996">
    <property type="component" value="Unassembled WGS sequence"/>
</dbReference>
<dbReference type="EMBL" id="JAYWVC010000064">
    <property type="protein sequence ID" value="MED7824183.1"/>
    <property type="molecule type" value="Genomic_DNA"/>
</dbReference>
<sequence>MSSYADASGWAAYNTQVEETSRFAGDLIPVLDALDRLLAAGPPPTLERQLKSLRLVARLLEDACTKHDLEPFGAPGDICEPTTYEVAETRAVSGAGEEEVVEVLERGYRFGGRLLRPARVVVAVPQQSE</sequence>
<keyword evidence="3" id="KW-1185">Reference proteome</keyword>
<comment type="caution">
    <text evidence="2">The sequence shown here is derived from an EMBL/GenBank/DDBJ whole genome shotgun (WGS) entry which is preliminary data.</text>
</comment>
<dbReference type="InterPro" id="IPR009012">
    <property type="entry name" value="GrpE_head"/>
</dbReference>
<dbReference type="RefSeq" id="WP_329508632.1">
    <property type="nucleotide sequence ID" value="NZ_BAAAYZ010000085.1"/>
</dbReference>
<protein>
    <submittedName>
        <fullName evidence="2">Nucleotide exchange factor GrpE</fullName>
    </submittedName>
</protein>
<dbReference type="PRINTS" id="PR00773">
    <property type="entry name" value="GRPEPROTEIN"/>
</dbReference>
<organism evidence="2 3">
    <name type="scientific">Streptomyces chiangmaiensis</name>
    <dbReference type="NCBI Taxonomy" id="766497"/>
    <lineage>
        <taxon>Bacteria</taxon>
        <taxon>Bacillati</taxon>
        <taxon>Actinomycetota</taxon>
        <taxon>Actinomycetes</taxon>
        <taxon>Kitasatosporales</taxon>
        <taxon>Streptomycetaceae</taxon>
        <taxon>Streptomyces</taxon>
    </lineage>
</organism>
<gene>
    <name evidence="2" type="primary">grpE</name>
    <name evidence="2" type="ORF">VXC91_19905</name>
</gene>
<name>A0ABU7FK33_9ACTN</name>
<evidence type="ECO:0000313" key="3">
    <source>
        <dbReference type="Proteomes" id="UP001333996"/>
    </source>
</evidence>
<dbReference type="Gene3D" id="2.30.22.10">
    <property type="entry name" value="Head domain of nucleotide exchange factor GrpE"/>
    <property type="match status" value="1"/>
</dbReference>
<evidence type="ECO:0000313" key="2">
    <source>
        <dbReference type="EMBL" id="MED7824183.1"/>
    </source>
</evidence>